<keyword evidence="2" id="KW-1185">Reference proteome</keyword>
<organism evidence="1 2">
    <name type="scientific">Puniceicoccus vermicola</name>
    <dbReference type="NCBI Taxonomy" id="388746"/>
    <lineage>
        <taxon>Bacteria</taxon>
        <taxon>Pseudomonadati</taxon>
        <taxon>Verrucomicrobiota</taxon>
        <taxon>Opitutia</taxon>
        <taxon>Puniceicoccales</taxon>
        <taxon>Puniceicoccaceae</taxon>
        <taxon>Puniceicoccus</taxon>
    </lineage>
</organism>
<evidence type="ECO:0008006" key="3">
    <source>
        <dbReference type="Google" id="ProtNLM"/>
    </source>
</evidence>
<proteinExistence type="predicted"/>
<sequence length="339" mass="36994">MKTMECQYGELRGITNFMTYKSGSLKSCIVDTRNEVTTSAGTLVPQYRPPVLGERQKKYRSSLSFFENGQIKSAALDDSTPLQTPLGVFHAELVTFYEDGAVNRVFPLNGKIDGYWSEQNEGELAEVFDFDLPVGQFSAKIIALHFYPSGALKSLTLWPGEKIVLQSPVGEISARTGFALYENGSLRSLEPAEPANLLTPIGVIAAYDPEMIGMNADQNSVQFDPEGNLISVKTVHTGIKVIEEDGSLRQIEPVEAPSLIDIFEMRTVSMQVDFTGELVQIEADRIYAYNLEETDIATFIRSQVLRDACSACAGCGSGGSCGSGDDGVCEKGDDCFKNQ</sequence>
<reference evidence="1 2" key="1">
    <citation type="submission" date="2020-07" db="EMBL/GenBank/DDBJ databases">
        <authorList>
            <person name="Feng X."/>
        </authorList>
    </citation>
    <scope>NUCLEOTIDE SEQUENCE [LARGE SCALE GENOMIC DNA]</scope>
    <source>
        <strain evidence="1 2">JCM14086</strain>
    </source>
</reference>
<evidence type="ECO:0000313" key="2">
    <source>
        <dbReference type="Proteomes" id="UP000525652"/>
    </source>
</evidence>
<comment type="caution">
    <text evidence="1">The sequence shown here is derived from an EMBL/GenBank/DDBJ whole genome shotgun (WGS) entry which is preliminary data.</text>
</comment>
<dbReference type="RefSeq" id="WP_185694102.1">
    <property type="nucleotide sequence ID" value="NZ_JACHVA010000127.1"/>
</dbReference>
<dbReference type="Proteomes" id="UP000525652">
    <property type="component" value="Unassembled WGS sequence"/>
</dbReference>
<accession>A0A7X1B104</accession>
<evidence type="ECO:0000313" key="1">
    <source>
        <dbReference type="EMBL" id="MBC2603474.1"/>
    </source>
</evidence>
<name>A0A7X1B104_9BACT</name>
<protein>
    <recommendedName>
        <fullName evidence="3">WG repeat-containing protein</fullName>
    </recommendedName>
</protein>
<dbReference type="AlphaFoldDB" id="A0A7X1B104"/>
<gene>
    <name evidence="1" type="ORF">H5P30_16960</name>
</gene>
<dbReference type="EMBL" id="JACHVA010000127">
    <property type="protein sequence ID" value="MBC2603474.1"/>
    <property type="molecule type" value="Genomic_DNA"/>
</dbReference>